<keyword evidence="3" id="KW-0131">Cell cycle</keyword>
<keyword evidence="1" id="KW-0175">Coiled coil</keyword>
<evidence type="ECO:0000313" key="4">
    <source>
        <dbReference type="Proteomes" id="UP000584867"/>
    </source>
</evidence>
<comment type="caution">
    <text evidence="3">The sequence shown here is derived from an EMBL/GenBank/DDBJ whole genome shotgun (WGS) entry which is preliminary data.</text>
</comment>
<dbReference type="GO" id="GO:0051301">
    <property type="term" value="P:cell division"/>
    <property type="evidence" value="ECO:0007669"/>
    <property type="project" value="UniProtKB-KW"/>
</dbReference>
<gene>
    <name evidence="3" type="ORF">HDF15_001399</name>
</gene>
<dbReference type="EMBL" id="JACHIO010000005">
    <property type="protein sequence ID" value="MBB5063059.1"/>
    <property type="molecule type" value="Genomic_DNA"/>
</dbReference>
<feature type="coiled-coil region" evidence="1">
    <location>
        <begin position="50"/>
        <end position="84"/>
    </location>
</feature>
<feature type="chain" id="PRO_5030560854" evidence="2">
    <location>
        <begin position="24"/>
        <end position="592"/>
    </location>
</feature>
<keyword evidence="3" id="KW-0132">Cell division</keyword>
<evidence type="ECO:0000256" key="2">
    <source>
        <dbReference type="SAM" id="SignalP"/>
    </source>
</evidence>
<reference evidence="3 4" key="1">
    <citation type="submission" date="2020-08" db="EMBL/GenBank/DDBJ databases">
        <title>Genomic Encyclopedia of Type Strains, Phase IV (KMG-V): Genome sequencing to study the core and pangenomes of soil and plant-associated prokaryotes.</title>
        <authorList>
            <person name="Whitman W."/>
        </authorList>
    </citation>
    <scope>NUCLEOTIDE SEQUENCE [LARGE SCALE GENOMIC DNA]</scope>
    <source>
        <strain evidence="3 4">X5P3</strain>
    </source>
</reference>
<protein>
    <submittedName>
        <fullName evidence="3">FtsZ-binding cell division protein ZapB</fullName>
    </submittedName>
</protein>
<organism evidence="3 4">
    <name type="scientific">Granulicella mallensis</name>
    <dbReference type="NCBI Taxonomy" id="940614"/>
    <lineage>
        <taxon>Bacteria</taxon>
        <taxon>Pseudomonadati</taxon>
        <taxon>Acidobacteriota</taxon>
        <taxon>Terriglobia</taxon>
        <taxon>Terriglobales</taxon>
        <taxon>Acidobacteriaceae</taxon>
        <taxon>Granulicella</taxon>
    </lineage>
</organism>
<accession>A0A7W7ZNZ1</accession>
<dbReference type="RefSeq" id="WP_184253931.1">
    <property type="nucleotide sequence ID" value="NZ_JACHIO010000005.1"/>
</dbReference>
<evidence type="ECO:0000256" key="1">
    <source>
        <dbReference type="SAM" id="Coils"/>
    </source>
</evidence>
<dbReference type="Proteomes" id="UP000584867">
    <property type="component" value="Unassembled WGS sequence"/>
</dbReference>
<sequence length="592" mass="64490">MNSILKFFIAFVLFSGTTVIVQAQSNATAQRQLSSVHRRVPPTRATRSIEVQIQQMREDLQSQIDELKVELAAKDEQIEALKTQTLNAQQTTAKASTNIHDIDSTLRQNTTKIDGLQATATDLREKDVIVSDSIQQVREDQKALQKSIDEPAALRYKGITITPGGFLAGESIWRQRAMNDDIYTSFNTTPYMNSGEAHTSEWVPSARATRLSTLFSGKAPFGTVSGFFEGDFLSAGITSNNLQSNSYTLRVRQAWGQATFGHLKFTGGQMWTLLTEDKKTIDPGSEWAPLIFDQNLHVGDTYLRQAGFRLQDSFTPKLTLAVALENSQYQFSASNASANFFFGNPGALGGLNNSSANYTNQVAPDVLVKGSYEPRFGHYEIGGVVRFFRDRYYPGATAAGAQNDTRVGGGFVANARFPIAPKVEMGLHVVAGDGTGHYGVSLLPDITVRPNGTLSLLRNAQGLFSLEYHPTKKLDIFGYAGSEYVQRTFYVSSDGTLVGYAPPNANNTGCNLEAVPTAGTGFAPGASPCLGATRDISQFSGGWVYRIYNGSAGILQYGVAYSYLTRDGWSGVGGAPKATNNFVYTSFRYYIP</sequence>
<dbReference type="AlphaFoldDB" id="A0A7W7ZNZ1"/>
<keyword evidence="2" id="KW-0732">Signal</keyword>
<proteinExistence type="predicted"/>
<evidence type="ECO:0000313" key="3">
    <source>
        <dbReference type="EMBL" id="MBB5063059.1"/>
    </source>
</evidence>
<feature type="signal peptide" evidence="2">
    <location>
        <begin position="1"/>
        <end position="23"/>
    </location>
</feature>
<name>A0A7W7ZNZ1_9BACT</name>